<evidence type="ECO:0000313" key="9">
    <source>
        <dbReference type="EMBL" id="QCI85665.1"/>
    </source>
</evidence>
<organism evidence="9 10">
    <name type="scientific">Vagococcus zengguangii</name>
    <dbReference type="NCBI Taxonomy" id="2571750"/>
    <lineage>
        <taxon>Bacteria</taxon>
        <taxon>Bacillati</taxon>
        <taxon>Bacillota</taxon>
        <taxon>Bacilli</taxon>
        <taxon>Lactobacillales</taxon>
        <taxon>Enterococcaceae</taxon>
        <taxon>Vagococcus</taxon>
    </lineage>
</organism>
<evidence type="ECO:0000313" key="10">
    <source>
        <dbReference type="Proteomes" id="UP000298615"/>
    </source>
</evidence>
<dbReference type="Pfam" id="PF00929">
    <property type="entry name" value="RNase_T"/>
    <property type="match status" value="1"/>
</dbReference>
<keyword evidence="6" id="KW-0239">DNA-directed DNA polymerase</keyword>
<evidence type="ECO:0000256" key="7">
    <source>
        <dbReference type="ARBA" id="ARBA00070925"/>
    </source>
</evidence>
<evidence type="ECO:0000256" key="5">
    <source>
        <dbReference type="ARBA" id="ARBA00022839"/>
    </source>
</evidence>
<dbReference type="PANTHER" id="PTHR30231:SF42">
    <property type="entry name" value="EXONUCLEASE"/>
    <property type="match status" value="1"/>
</dbReference>
<feature type="domain" description="Exonuclease" evidence="8">
    <location>
        <begin position="2"/>
        <end position="167"/>
    </location>
</feature>
<accession>A0A4D7CNL4</accession>
<dbReference type="SUPFAM" id="SSF53098">
    <property type="entry name" value="Ribonuclease H-like"/>
    <property type="match status" value="1"/>
</dbReference>
<keyword evidence="4" id="KW-0540">Nuclease</keyword>
<keyword evidence="2" id="KW-0548">Nucleotidyltransferase</keyword>
<dbReference type="FunFam" id="3.30.420.10:FF:000045">
    <property type="entry name" value="3'-5' exonuclease DinG"/>
    <property type="match status" value="1"/>
</dbReference>
<keyword evidence="5 9" id="KW-0269">Exonuclease</keyword>
<dbReference type="InterPro" id="IPR036397">
    <property type="entry name" value="RNaseH_sf"/>
</dbReference>
<name>A0A4D7CNL4_9ENTE</name>
<dbReference type="InterPro" id="IPR006054">
    <property type="entry name" value="DnaQ"/>
</dbReference>
<keyword evidence="1" id="KW-0808">Transferase</keyword>
<keyword evidence="10" id="KW-1185">Reference proteome</keyword>
<protein>
    <recommendedName>
        <fullName evidence="7">DNA polymerase III polC-type</fullName>
    </recommendedName>
</protein>
<dbReference type="PANTHER" id="PTHR30231">
    <property type="entry name" value="DNA POLYMERASE III SUBUNIT EPSILON"/>
    <property type="match status" value="1"/>
</dbReference>
<dbReference type="KEGG" id="vao:FA707_01185"/>
<dbReference type="GO" id="GO:0003677">
    <property type="term" value="F:DNA binding"/>
    <property type="evidence" value="ECO:0007669"/>
    <property type="project" value="InterPro"/>
</dbReference>
<dbReference type="GO" id="GO:0005829">
    <property type="term" value="C:cytosol"/>
    <property type="evidence" value="ECO:0007669"/>
    <property type="project" value="TreeGrafter"/>
</dbReference>
<dbReference type="GO" id="GO:0006260">
    <property type="term" value="P:DNA replication"/>
    <property type="evidence" value="ECO:0007669"/>
    <property type="project" value="UniProtKB-KW"/>
</dbReference>
<dbReference type="EMBL" id="CP039712">
    <property type="protein sequence ID" value="QCI85665.1"/>
    <property type="molecule type" value="Genomic_DNA"/>
</dbReference>
<dbReference type="CDD" id="cd06130">
    <property type="entry name" value="DNA_pol_III_epsilon_like"/>
    <property type="match status" value="1"/>
</dbReference>
<evidence type="ECO:0000256" key="3">
    <source>
        <dbReference type="ARBA" id="ARBA00022705"/>
    </source>
</evidence>
<dbReference type="InterPro" id="IPR013520">
    <property type="entry name" value="Ribonucl_H"/>
</dbReference>
<dbReference type="Gene3D" id="3.30.420.10">
    <property type="entry name" value="Ribonuclease H-like superfamily/Ribonuclease H"/>
    <property type="match status" value="1"/>
</dbReference>
<dbReference type="AlphaFoldDB" id="A0A4D7CNL4"/>
<evidence type="ECO:0000256" key="2">
    <source>
        <dbReference type="ARBA" id="ARBA00022695"/>
    </source>
</evidence>
<sequence length="177" mass="20153">MNFIAMDFETANAARHSACSVALVFVQDSQIIGNYYSLLRPETDFHWRNIQVHGIKPEMVKNSPTFAEIWPELSQYFQTQHLVAAHNAPFDNGVLKGCLDYYDLPAAHFQSLCTVRSSRKLFPDFDNHRLNTVCQNLGITLNNHHDALEDSLACANILLTQEKLFGTEPLKQFVKKI</sequence>
<dbReference type="InterPro" id="IPR012337">
    <property type="entry name" value="RNaseH-like_sf"/>
</dbReference>
<dbReference type="GO" id="GO:0008408">
    <property type="term" value="F:3'-5' exonuclease activity"/>
    <property type="evidence" value="ECO:0007669"/>
    <property type="project" value="TreeGrafter"/>
</dbReference>
<evidence type="ECO:0000256" key="4">
    <source>
        <dbReference type="ARBA" id="ARBA00022722"/>
    </source>
</evidence>
<dbReference type="RefSeq" id="WP_136952511.1">
    <property type="nucleotide sequence ID" value="NZ_CP039712.1"/>
</dbReference>
<keyword evidence="5 9" id="KW-0378">Hydrolase</keyword>
<gene>
    <name evidence="9" type="ORF">FA707_01185</name>
</gene>
<evidence type="ECO:0000256" key="6">
    <source>
        <dbReference type="ARBA" id="ARBA00022932"/>
    </source>
</evidence>
<keyword evidence="3" id="KW-0235">DNA replication</keyword>
<dbReference type="Proteomes" id="UP000298615">
    <property type="component" value="Chromosome"/>
</dbReference>
<dbReference type="NCBIfam" id="TIGR00573">
    <property type="entry name" value="dnaq"/>
    <property type="match status" value="1"/>
</dbReference>
<dbReference type="SMART" id="SM00479">
    <property type="entry name" value="EXOIII"/>
    <property type="match status" value="1"/>
</dbReference>
<evidence type="ECO:0000256" key="1">
    <source>
        <dbReference type="ARBA" id="ARBA00022679"/>
    </source>
</evidence>
<dbReference type="GO" id="GO:0003887">
    <property type="term" value="F:DNA-directed DNA polymerase activity"/>
    <property type="evidence" value="ECO:0007669"/>
    <property type="project" value="UniProtKB-KW"/>
</dbReference>
<evidence type="ECO:0000259" key="8">
    <source>
        <dbReference type="SMART" id="SM00479"/>
    </source>
</evidence>
<reference evidence="9 10" key="1">
    <citation type="submission" date="2019-04" db="EMBL/GenBank/DDBJ databases">
        <title>Vagococcus sp. nov., isolated from faeces of yaks (Bos grunniens).</title>
        <authorList>
            <person name="Ge Y."/>
        </authorList>
    </citation>
    <scope>NUCLEOTIDE SEQUENCE [LARGE SCALE GENOMIC DNA]</scope>
    <source>
        <strain evidence="9 10">MN-17</strain>
    </source>
</reference>
<proteinExistence type="predicted"/>